<accession>A0AAW0SVD2</accession>
<keyword evidence="2 6" id="KW-0812">Transmembrane</keyword>
<protein>
    <recommendedName>
        <fullName evidence="9">Organic solute transporter alpha-like protein</fullName>
    </recommendedName>
</protein>
<feature type="compositionally biased region" description="Low complexity" evidence="5">
    <location>
        <begin position="439"/>
        <end position="449"/>
    </location>
</feature>
<evidence type="ECO:0000256" key="4">
    <source>
        <dbReference type="ARBA" id="ARBA00023136"/>
    </source>
</evidence>
<feature type="compositionally biased region" description="Low complexity" evidence="5">
    <location>
        <begin position="328"/>
        <end position="341"/>
    </location>
</feature>
<keyword evidence="3 6" id="KW-1133">Transmembrane helix</keyword>
<feature type="transmembrane region" description="Helical" evidence="6">
    <location>
        <begin position="225"/>
        <end position="248"/>
    </location>
</feature>
<evidence type="ECO:0000256" key="6">
    <source>
        <dbReference type="SAM" id="Phobius"/>
    </source>
</evidence>
<sequence length="449" mass="49561">MSPTSSEYFEGFGSFSSTILIFGGLVTLGLFILFFEQVVFTNQTAHHGAKRNIYWIASVFPMMTLMSLVALIIPRSSDVCLSVKMVYIAIGISHFTDLTMVMFGGEELLVERGGEDTFNLRLSPLCCCCRCLPRPAVTKYSLRLINLMTDQLPFAQATYYVIVLILLSADHITMGDVKPSGAFLWLNIFKLASALLGVYGFMILSRFSKGYLDDDFEYRRKSRSIQLLLLITNFQSMIFNIMANYGAFPCLPPFITPTVYKQTVDNSLYVLEMMVLGPYTYWQYHDQIFATPITAASSFRDRTESVSTTTTKNSTISTTITVDLSDMEGSTGESTTTTTTTASRNSRAHVATENEIGDTGVNSDGQRRNRSSSRDSKAKRNSTGNGDSVQGSGSRSRGRKGRENSRGSSNKSSSNGSNGDSREDSTKDKTSKNSKKKSTPATTNSQENQ</sequence>
<feature type="transmembrane region" description="Helical" evidence="6">
    <location>
        <begin position="20"/>
        <end position="40"/>
    </location>
</feature>
<dbReference type="PANTHER" id="PTHR23423">
    <property type="entry name" value="ORGANIC SOLUTE TRANSPORTER-RELATED"/>
    <property type="match status" value="1"/>
</dbReference>
<dbReference type="EMBL" id="JARAKH010000044">
    <property type="protein sequence ID" value="KAK8378944.1"/>
    <property type="molecule type" value="Genomic_DNA"/>
</dbReference>
<dbReference type="AlphaFoldDB" id="A0AAW0SVD2"/>
<dbReference type="Pfam" id="PF03619">
    <property type="entry name" value="Solute_trans_a"/>
    <property type="match status" value="1"/>
</dbReference>
<feature type="compositionally biased region" description="Low complexity" evidence="5">
    <location>
        <begin position="406"/>
        <end position="419"/>
    </location>
</feature>
<evidence type="ECO:0000313" key="8">
    <source>
        <dbReference type="Proteomes" id="UP001487740"/>
    </source>
</evidence>
<evidence type="ECO:0000313" key="7">
    <source>
        <dbReference type="EMBL" id="KAK8378944.1"/>
    </source>
</evidence>
<reference evidence="7 8" key="1">
    <citation type="submission" date="2023-03" db="EMBL/GenBank/DDBJ databases">
        <title>High-quality genome of Scylla paramamosain provides insights in environmental adaptation.</title>
        <authorList>
            <person name="Zhang L."/>
        </authorList>
    </citation>
    <scope>NUCLEOTIDE SEQUENCE [LARGE SCALE GENOMIC DNA]</scope>
    <source>
        <strain evidence="7">LZ_2023a</strain>
        <tissue evidence="7">Muscle</tissue>
    </source>
</reference>
<gene>
    <name evidence="7" type="ORF">O3P69_009586</name>
</gene>
<dbReference type="SMART" id="SM01417">
    <property type="entry name" value="Solute_trans_a"/>
    <property type="match status" value="1"/>
</dbReference>
<organism evidence="7 8">
    <name type="scientific">Scylla paramamosain</name>
    <name type="common">Mud crab</name>
    <dbReference type="NCBI Taxonomy" id="85552"/>
    <lineage>
        <taxon>Eukaryota</taxon>
        <taxon>Metazoa</taxon>
        <taxon>Ecdysozoa</taxon>
        <taxon>Arthropoda</taxon>
        <taxon>Crustacea</taxon>
        <taxon>Multicrustacea</taxon>
        <taxon>Malacostraca</taxon>
        <taxon>Eumalacostraca</taxon>
        <taxon>Eucarida</taxon>
        <taxon>Decapoda</taxon>
        <taxon>Pleocyemata</taxon>
        <taxon>Brachyura</taxon>
        <taxon>Eubrachyura</taxon>
        <taxon>Portunoidea</taxon>
        <taxon>Portunidae</taxon>
        <taxon>Portuninae</taxon>
        <taxon>Scylla</taxon>
    </lineage>
</organism>
<feature type="region of interest" description="Disordered" evidence="5">
    <location>
        <begin position="323"/>
        <end position="449"/>
    </location>
</feature>
<feature type="transmembrane region" description="Helical" evidence="6">
    <location>
        <begin position="184"/>
        <end position="204"/>
    </location>
</feature>
<feature type="compositionally biased region" description="Basic and acidic residues" evidence="5">
    <location>
        <begin position="420"/>
        <end position="431"/>
    </location>
</feature>
<evidence type="ECO:0000256" key="1">
    <source>
        <dbReference type="ARBA" id="ARBA00004141"/>
    </source>
</evidence>
<evidence type="ECO:0000256" key="2">
    <source>
        <dbReference type="ARBA" id="ARBA00022692"/>
    </source>
</evidence>
<feature type="transmembrane region" description="Helical" evidence="6">
    <location>
        <begin position="85"/>
        <end position="103"/>
    </location>
</feature>
<keyword evidence="4 6" id="KW-0472">Membrane</keyword>
<evidence type="ECO:0000256" key="3">
    <source>
        <dbReference type="ARBA" id="ARBA00022989"/>
    </source>
</evidence>
<comment type="caution">
    <text evidence="7">The sequence shown here is derived from an EMBL/GenBank/DDBJ whole genome shotgun (WGS) entry which is preliminary data.</text>
</comment>
<name>A0AAW0SVD2_SCYPA</name>
<dbReference type="Proteomes" id="UP001487740">
    <property type="component" value="Unassembled WGS sequence"/>
</dbReference>
<comment type="subcellular location">
    <subcellularLocation>
        <location evidence="1">Membrane</location>
        <topology evidence="1">Multi-pass membrane protein</topology>
    </subcellularLocation>
</comment>
<proteinExistence type="predicted"/>
<feature type="transmembrane region" description="Helical" evidence="6">
    <location>
        <begin position="52"/>
        <end position="73"/>
    </location>
</feature>
<keyword evidence="8" id="KW-1185">Reference proteome</keyword>
<evidence type="ECO:0000256" key="5">
    <source>
        <dbReference type="SAM" id="MobiDB-lite"/>
    </source>
</evidence>
<dbReference type="GO" id="GO:0016020">
    <property type="term" value="C:membrane"/>
    <property type="evidence" value="ECO:0007669"/>
    <property type="project" value="UniProtKB-SubCell"/>
</dbReference>
<dbReference type="InterPro" id="IPR005178">
    <property type="entry name" value="Ostalpha/TMEM184C"/>
</dbReference>
<feature type="transmembrane region" description="Helical" evidence="6">
    <location>
        <begin position="152"/>
        <end position="172"/>
    </location>
</feature>
<feature type="compositionally biased region" description="Polar residues" evidence="5">
    <location>
        <begin position="381"/>
        <end position="390"/>
    </location>
</feature>
<evidence type="ECO:0008006" key="9">
    <source>
        <dbReference type="Google" id="ProtNLM"/>
    </source>
</evidence>